<proteinExistence type="inferred from homology"/>
<evidence type="ECO:0000313" key="4">
    <source>
        <dbReference type="Proteomes" id="UP001607069"/>
    </source>
</evidence>
<evidence type="ECO:0000313" key="3">
    <source>
        <dbReference type="EMBL" id="MFH0250621.1"/>
    </source>
</evidence>
<feature type="domain" description="UspA" evidence="2">
    <location>
        <begin position="6"/>
        <end position="127"/>
    </location>
</feature>
<dbReference type="InterPro" id="IPR014729">
    <property type="entry name" value="Rossmann-like_a/b/a_fold"/>
</dbReference>
<dbReference type="SUPFAM" id="SSF52402">
    <property type="entry name" value="Adenine nucleotide alpha hydrolases-like"/>
    <property type="match status" value="2"/>
</dbReference>
<feature type="domain" description="UspA" evidence="2">
    <location>
        <begin position="139"/>
        <end position="276"/>
    </location>
</feature>
<name>A0ABW7HXJ1_9ACTN</name>
<reference evidence="3 4" key="1">
    <citation type="submission" date="2024-10" db="EMBL/GenBank/DDBJ databases">
        <authorList>
            <person name="Cho J.-C."/>
        </authorList>
    </citation>
    <scope>NUCLEOTIDE SEQUENCE [LARGE SCALE GENOMIC DNA]</scope>
    <source>
        <strain evidence="3 4">KCTC29696</strain>
    </source>
</reference>
<keyword evidence="4" id="KW-1185">Reference proteome</keyword>
<evidence type="ECO:0000259" key="2">
    <source>
        <dbReference type="Pfam" id="PF00582"/>
    </source>
</evidence>
<organism evidence="3 4">
    <name type="scientific">Streptomyces chitinivorans</name>
    <dbReference type="NCBI Taxonomy" id="1257027"/>
    <lineage>
        <taxon>Bacteria</taxon>
        <taxon>Bacillati</taxon>
        <taxon>Actinomycetota</taxon>
        <taxon>Actinomycetes</taxon>
        <taxon>Kitasatosporales</taxon>
        <taxon>Streptomycetaceae</taxon>
        <taxon>Streptomyces</taxon>
    </lineage>
</organism>
<accession>A0ABW7HXJ1</accession>
<dbReference type="InterPro" id="IPR006016">
    <property type="entry name" value="UspA"/>
</dbReference>
<dbReference type="Pfam" id="PF00582">
    <property type="entry name" value="Usp"/>
    <property type="match status" value="2"/>
</dbReference>
<dbReference type="PRINTS" id="PR01438">
    <property type="entry name" value="UNVRSLSTRESS"/>
</dbReference>
<sequence length="279" mass="29327">MVELPLLVGVDGSGPGLLAVDWAADAAVRHSVPLCLVHGTEERAEGDPEPEELMSAATERVRLRAPGLRVTTVVLDEEPGAALVHAGRNAFALVVGSRGRGGIAGLLLGSVGLEAAGRADCPVVVVRGGENARAGGHGRVVLAVGDRVDGSPAAHFAFREAAARHCELHAVRTWRRPAHTAENHLLVQGSPAGARHREAMDHLDGALRAVAREHSGIDLHLHAVEGPTRAVLLEESRRADLLVIGAHRRQGRLGLQLGVVDHTVIHHAECPVALVPEHI</sequence>
<protein>
    <submittedName>
        <fullName evidence="3">Universal stress protein</fullName>
    </submittedName>
</protein>
<dbReference type="InterPro" id="IPR006015">
    <property type="entry name" value="Universal_stress_UspA"/>
</dbReference>
<dbReference type="Gene3D" id="3.40.50.620">
    <property type="entry name" value="HUPs"/>
    <property type="match status" value="2"/>
</dbReference>
<comment type="caution">
    <text evidence="3">The sequence shown here is derived from an EMBL/GenBank/DDBJ whole genome shotgun (WGS) entry which is preliminary data.</text>
</comment>
<dbReference type="RefSeq" id="WP_341829727.1">
    <property type="nucleotide sequence ID" value="NZ_BAABEN010000032.1"/>
</dbReference>
<dbReference type="PANTHER" id="PTHR46553">
    <property type="entry name" value="ADENINE NUCLEOTIDE ALPHA HYDROLASES-LIKE SUPERFAMILY PROTEIN"/>
    <property type="match status" value="1"/>
</dbReference>
<dbReference type="EMBL" id="JBIHMK010000090">
    <property type="protein sequence ID" value="MFH0250621.1"/>
    <property type="molecule type" value="Genomic_DNA"/>
</dbReference>
<dbReference type="Proteomes" id="UP001607069">
    <property type="component" value="Unassembled WGS sequence"/>
</dbReference>
<dbReference type="PANTHER" id="PTHR46553:SF3">
    <property type="entry name" value="ADENINE NUCLEOTIDE ALPHA HYDROLASES-LIKE SUPERFAMILY PROTEIN"/>
    <property type="match status" value="1"/>
</dbReference>
<gene>
    <name evidence="3" type="ORF">ACG5V6_20690</name>
</gene>
<evidence type="ECO:0000256" key="1">
    <source>
        <dbReference type="ARBA" id="ARBA00008791"/>
    </source>
</evidence>
<comment type="similarity">
    <text evidence="1">Belongs to the universal stress protein A family.</text>
</comment>